<organism evidence="1 2">
    <name type="scientific">Nocardiopsis mwathae</name>
    <dbReference type="NCBI Taxonomy" id="1472723"/>
    <lineage>
        <taxon>Bacteria</taxon>
        <taxon>Bacillati</taxon>
        <taxon>Actinomycetota</taxon>
        <taxon>Actinomycetes</taxon>
        <taxon>Streptosporangiales</taxon>
        <taxon>Nocardiopsidaceae</taxon>
        <taxon>Nocardiopsis</taxon>
    </lineage>
</organism>
<keyword evidence="2" id="KW-1185">Reference proteome</keyword>
<reference evidence="1 2" key="1">
    <citation type="submission" date="2020-08" db="EMBL/GenBank/DDBJ databases">
        <title>Sequencing the genomes of 1000 actinobacteria strains.</title>
        <authorList>
            <person name="Klenk H.-P."/>
        </authorList>
    </citation>
    <scope>NUCLEOTIDE SEQUENCE [LARGE SCALE GENOMIC DNA]</scope>
    <source>
        <strain evidence="1 2">DSM 46659</strain>
    </source>
</reference>
<gene>
    <name evidence="1" type="ORF">HNR23_000568</name>
</gene>
<name>A0A7X0D3S7_9ACTN</name>
<proteinExistence type="predicted"/>
<accession>A0A7X0D3S7</accession>
<dbReference type="AlphaFoldDB" id="A0A7X0D3S7"/>
<dbReference type="EMBL" id="JACHDS010000001">
    <property type="protein sequence ID" value="MBB6170508.1"/>
    <property type="molecule type" value="Genomic_DNA"/>
</dbReference>
<comment type="caution">
    <text evidence="1">The sequence shown here is derived from an EMBL/GenBank/DDBJ whole genome shotgun (WGS) entry which is preliminary data.</text>
</comment>
<protein>
    <submittedName>
        <fullName evidence="1">Uncharacterized protein</fullName>
    </submittedName>
</protein>
<evidence type="ECO:0000313" key="2">
    <source>
        <dbReference type="Proteomes" id="UP000546642"/>
    </source>
</evidence>
<dbReference type="Proteomes" id="UP000546642">
    <property type="component" value="Unassembled WGS sequence"/>
</dbReference>
<sequence length="37" mass="3994">MIVIDCSALVHGLSDTGQRGKRVRQHIASDTIAAPYL</sequence>
<evidence type="ECO:0000313" key="1">
    <source>
        <dbReference type="EMBL" id="MBB6170508.1"/>
    </source>
</evidence>